<dbReference type="Proteomes" id="UP001055200">
    <property type="component" value="Chromosome"/>
</dbReference>
<evidence type="ECO:0000313" key="2">
    <source>
        <dbReference type="EMBL" id="ULN52330.1"/>
    </source>
</evidence>
<name>A0ABY3U2X5_9MYCO</name>
<sequence length="84" mass="8842">MTPRQRSLVELGLGAVALAGGLLVWTRVSTVIAVAPVIDGQPVTHSTVYHPQLLAVTLLLVTLGGVLAVTGAARWRRTRPSHTP</sequence>
<organism evidence="2 3">
    <name type="scientific">Mycolicibacillus parakoreensis</name>
    <dbReference type="NCBI Taxonomy" id="1069221"/>
    <lineage>
        <taxon>Bacteria</taxon>
        <taxon>Bacillati</taxon>
        <taxon>Actinomycetota</taxon>
        <taxon>Actinomycetes</taxon>
        <taxon>Mycobacteriales</taxon>
        <taxon>Mycobacteriaceae</taxon>
        <taxon>Mycolicibacillus</taxon>
    </lineage>
</organism>
<evidence type="ECO:0000313" key="3">
    <source>
        <dbReference type="Proteomes" id="UP001055200"/>
    </source>
</evidence>
<evidence type="ECO:0000256" key="1">
    <source>
        <dbReference type="SAM" id="Phobius"/>
    </source>
</evidence>
<feature type="transmembrane region" description="Helical" evidence="1">
    <location>
        <begin position="12"/>
        <end position="38"/>
    </location>
</feature>
<proteinExistence type="predicted"/>
<keyword evidence="3" id="KW-1185">Reference proteome</keyword>
<evidence type="ECO:0008006" key="4">
    <source>
        <dbReference type="Google" id="ProtNLM"/>
    </source>
</evidence>
<reference evidence="2" key="1">
    <citation type="submission" date="2022-08" db="EMBL/GenBank/DDBJ databases">
        <title>Complete genome sequence of 14 non-tuberculosis mycobacteria type-strains.</title>
        <authorList>
            <person name="Igarashi Y."/>
            <person name="Osugi A."/>
            <person name="Mitarai S."/>
        </authorList>
    </citation>
    <scope>NUCLEOTIDE SEQUENCE</scope>
    <source>
        <strain evidence="2">DSM 45575</strain>
    </source>
</reference>
<accession>A0ABY3U2X5</accession>
<keyword evidence="1" id="KW-0812">Transmembrane</keyword>
<gene>
    <name evidence="2" type="ORF">MIU77_16010</name>
</gene>
<dbReference type="RefSeq" id="WP_240170604.1">
    <property type="nucleotide sequence ID" value="NZ_CP092365.1"/>
</dbReference>
<protein>
    <recommendedName>
        <fullName evidence="4">Transmembrane protein</fullName>
    </recommendedName>
</protein>
<keyword evidence="1" id="KW-0472">Membrane</keyword>
<dbReference type="EMBL" id="CP092365">
    <property type="protein sequence ID" value="ULN52330.1"/>
    <property type="molecule type" value="Genomic_DNA"/>
</dbReference>
<keyword evidence="1" id="KW-1133">Transmembrane helix</keyword>
<feature type="transmembrane region" description="Helical" evidence="1">
    <location>
        <begin position="53"/>
        <end position="73"/>
    </location>
</feature>